<reference evidence="1 2" key="1">
    <citation type="journal article" date="2019" name="Environ. Microbiol.">
        <title>An active ?-lactamase is a part of an orchestrated cell wall stress resistance network of Bacillus subtilis and related rhizosphere species.</title>
        <authorList>
            <person name="Bucher T."/>
            <person name="Keren-Paz A."/>
            <person name="Hausser J."/>
            <person name="Olender T."/>
            <person name="Cytryn E."/>
            <person name="Kolodkin-Gal I."/>
        </authorList>
    </citation>
    <scope>NUCLEOTIDE SEQUENCE [LARGE SCALE GENOMIC DNA]</scope>
    <source>
        <strain evidence="1 2">I186</strain>
    </source>
</reference>
<accession>A0A4U3A9S3</accession>
<dbReference type="InterPro" id="IPR011330">
    <property type="entry name" value="Glyco_hydro/deAcase_b/a-brl"/>
</dbReference>
<dbReference type="GO" id="GO:0005975">
    <property type="term" value="P:carbohydrate metabolic process"/>
    <property type="evidence" value="ECO:0007669"/>
    <property type="project" value="InterPro"/>
</dbReference>
<proteinExistence type="predicted"/>
<comment type="caution">
    <text evidence="1">The sequence shown here is derived from an EMBL/GenBank/DDBJ whole genome shotgun (WGS) entry which is preliminary data.</text>
</comment>
<dbReference type="Gene3D" id="3.20.20.370">
    <property type="entry name" value="Glycoside hydrolase/deacetylase"/>
    <property type="match status" value="1"/>
</dbReference>
<evidence type="ECO:0000313" key="1">
    <source>
        <dbReference type="EMBL" id="TKI83751.1"/>
    </source>
</evidence>
<protein>
    <submittedName>
        <fullName evidence="1">Chitooligosaccharide deacetylase</fullName>
    </submittedName>
</protein>
<dbReference type="EMBL" id="SZOD01000387">
    <property type="protein sequence ID" value="TKI83751.1"/>
    <property type="molecule type" value="Genomic_DNA"/>
</dbReference>
<dbReference type="Proteomes" id="UP000305524">
    <property type="component" value="Unassembled WGS sequence"/>
</dbReference>
<sequence length="79" mass="9113">RNPAASKISKYITKGIKPGNIILLHDWNGSEFSQLSQTVKSLESIMRYLKNNDYKCVTVSEMLYRSIKIIPSPFNPFYQ</sequence>
<organism evidence="1 2">
    <name type="scientific">Bacillus mycoides</name>
    <dbReference type="NCBI Taxonomy" id="1405"/>
    <lineage>
        <taxon>Bacteria</taxon>
        <taxon>Bacillati</taxon>
        <taxon>Bacillota</taxon>
        <taxon>Bacilli</taxon>
        <taxon>Bacillales</taxon>
        <taxon>Bacillaceae</taxon>
        <taxon>Bacillus</taxon>
        <taxon>Bacillus cereus group</taxon>
    </lineage>
</organism>
<dbReference type="SUPFAM" id="SSF88713">
    <property type="entry name" value="Glycoside hydrolase/deacetylase"/>
    <property type="match status" value="1"/>
</dbReference>
<feature type="non-terminal residue" evidence="1">
    <location>
        <position position="1"/>
    </location>
</feature>
<gene>
    <name evidence="1" type="ORF">FC701_16530</name>
</gene>
<dbReference type="AlphaFoldDB" id="A0A4U3A9S3"/>
<name>A0A4U3A9S3_BACMY</name>
<evidence type="ECO:0000313" key="2">
    <source>
        <dbReference type="Proteomes" id="UP000305524"/>
    </source>
</evidence>